<sequence>MDDEVMAALAGILVALRRIAAERPDKACSLAKLSKQVGRPMSALRRQLTMMEEAGLVLVTLDDGGVTGTVELSDAGAGLARDLSG</sequence>
<dbReference type="AlphaFoldDB" id="A0A4Y9S655"/>
<comment type="caution">
    <text evidence="1">The sequence shown here is derived from an EMBL/GenBank/DDBJ whole genome shotgun (WGS) entry which is preliminary data.</text>
</comment>
<keyword evidence="2" id="KW-1185">Reference proteome</keyword>
<dbReference type="EMBL" id="SPVG01000253">
    <property type="protein sequence ID" value="TFW15536.1"/>
    <property type="molecule type" value="Genomic_DNA"/>
</dbReference>
<accession>A0A4Y9S655</accession>
<evidence type="ECO:0000313" key="1">
    <source>
        <dbReference type="EMBL" id="TFW15536.1"/>
    </source>
</evidence>
<proteinExistence type="predicted"/>
<dbReference type="InterPro" id="IPR036388">
    <property type="entry name" value="WH-like_DNA-bd_sf"/>
</dbReference>
<protein>
    <submittedName>
        <fullName evidence="1">ArsR family transcriptional regulator</fullName>
    </submittedName>
</protein>
<dbReference type="OrthoDB" id="8777588at2"/>
<evidence type="ECO:0000313" key="2">
    <source>
        <dbReference type="Proteomes" id="UP000297729"/>
    </source>
</evidence>
<gene>
    <name evidence="1" type="ORF">E4L98_26510</name>
</gene>
<dbReference type="InterPro" id="IPR036390">
    <property type="entry name" value="WH_DNA-bd_sf"/>
</dbReference>
<organism evidence="1 2">
    <name type="scientific">Duganella callida</name>
    <dbReference type="NCBI Taxonomy" id="2561932"/>
    <lineage>
        <taxon>Bacteria</taxon>
        <taxon>Pseudomonadati</taxon>
        <taxon>Pseudomonadota</taxon>
        <taxon>Betaproteobacteria</taxon>
        <taxon>Burkholderiales</taxon>
        <taxon>Oxalobacteraceae</taxon>
        <taxon>Telluria group</taxon>
        <taxon>Duganella</taxon>
    </lineage>
</organism>
<dbReference type="RefSeq" id="WP_135204534.1">
    <property type="nucleotide sequence ID" value="NZ_SPVG01000253.1"/>
</dbReference>
<dbReference type="Proteomes" id="UP000297729">
    <property type="component" value="Unassembled WGS sequence"/>
</dbReference>
<dbReference type="Gene3D" id="1.10.10.10">
    <property type="entry name" value="Winged helix-like DNA-binding domain superfamily/Winged helix DNA-binding domain"/>
    <property type="match status" value="1"/>
</dbReference>
<dbReference type="SUPFAM" id="SSF46785">
    <property type="entry name" value="Winged helix' DNA-binding domain"/>
    <property type="match status" value="1"/>
</dbReference>
<reference evidence="1 2" key="1">
    <citation type="submission" date="2019-03" db="EMBL/GenBank/DDBJ databases">
        <title>Draft Genome Sequence of Duganella callidus sp. nov., a Novel Duganella Species Isolated from Cultivated Soil.</title>
        <authorList>
            <person name="Raths R."/>
            <person name="Peta V."/>
            <person name="Bucking H."/>
        </authorList>
    </citation>
    <scope>NUCLEOTIDE SEQUENCE [LARGE SCALE GENOMIC DNA]</scope>
    <source>
        <strain evidence="1 2">DN04</strain>
    </source>
</reference>
<name>A0A4Y9S655_9BURK</name>